<gene>
    <name evidence="3" type="ORF">GPUH_LOCUS883</name>
</gene>
<feature type="compositionally biased region" description="Basic and acidic residues" evidence="1">
    <location>
        <begin position="1"/>
        <end position="15"/>
    </location>
</feature>
<keyword evidence="2" id="KW-1133">Transmembrane helix</keyword>
<feature type="transmembrane region" description="Helical" evidence="2">
    <location>
        <begin position="38"/>
        <end position="57"/>
    </location>
</feature>
<dbReference type="Proteomes" id="UP000271098">
    <property type="component" value="Unassembled WGS sequence"/>
</dbReference>
<keyword evidence="2" id="KW-0472">Membrane</keyword>
<proteinExistence type="predicted"/>
<feature type="region of interest" description="Disordered" evidence="1">
    <location>
        <begin position="1"/>
        <end position="29"/>
    </location>
</feature>
<evidence type="ECO:0000313" key="5">
    <source>
        <dbReference type="WBParaSite" id="GPUH_0000088301-mRNA-1"/>
    </source>
</evidence>
<protein>
    <submittedName>
        <fullName evidence="5">Transmembrane protein</fullName>
    </submittedName>
</protein>
<organism evidence="5">
    <name type="scientific">Gongylonema pulchrum</name>
    <dbReference type="NCBI Taxonomy" id="637853"/>
    <lineage>
        <taxon>Eukaryota</taxon>
        <taxon>Metazoa</taxon>
        <taxon>Ecdysozoa</taxon>
        <taxon>Nematoda</taxon>
        <taxon>Chromadorea</taxon>
        <taxon>Rhabditida</taxon>
        <taxon>Spirurina</taxon>
        <taxon>Spiruromorpha</taxon>
        <taxon>Spiruroidea</taxon>
        <taxon>Gongylonematidae</taxon>
        <taxon>Gongylonema</taxon>
    </lineage>
</organism>
<dbReference type="WBParaSite" id="GPUH_0000088301-mRNA-1">
    <property type="protein sequence ID" value="GPUH_0000088301-mRNA-1"/>
    <property type="gene ID" value="GPUH_0000088301"/>
</dbReference>
<reference evidence="3 4" key="2">
    <citation type="submission" date="2018-11" db="EMBL/GenBank/DDBJ databases">
        <authorList>
            <consortium name="Pathogen Informatics"/>
        </authorList>
    </citation>
    <scope>NUCLEOTIDE SEQUENCE [LARGE SCALE GENOMIC DNA]</scope>
</reference>
<evidence type="ECO:0000313" key="3">
    <source>
        <dbReference type="EMBL" id="VDK28954.1"/>
    </source>
</evidence>
<evidence type="ECO:0000256" key="2">
    <source>
        <dbReference type="SAM" id="Phobius"/>
    </source>
</evidence>
<dbReference type="EMBL" id="UYRT01000919">
    <property type="protein sequence ID" value="VDK28954.1"/>
    <property type="molecule type" value="Genomic_DNA"/>
</dbReference>
<keyword evidence="4" id="KW-1185">Reference proteome</keyword>
<evidence type="ECO:0000256" key="1">
    <source>
        <dbReference type="SAM" id="MobiDB-lite"/>
    </source>
</evidence>
<reference evidence="5" key="1">
    <citation type="submission" date="2016-06" db="UniProtKB">
        <authorList>
            <consortium name="WormBaseParasite"/>
        </authorList>
    </citation>
    <scope>IDENTIFICATION</scope>
</reference>
<accession>A0A183CWP2</accession>
<sequence>MLRRNSDASVFEKRSSASRGGHKHYRSAERTPAPAGRLFFRIAFVRLVLLFAIAFLLRRVVAAPITKWEYEKGTRKYDGAASGISSDVYKSFVQFVQEMLGAPGLSGLASTPRQVTPRYCKSLTPKHFDLF</sequence>
<dbReference type="AlphaFoldDB" id="A0A183CWP2"/>
<name>A0A183CWP2_9BILA</name>
<keyword evidence="2" id="KW-0812">Transmembrane</keyword>
<evidence type="ECO:0000313" key="4">
    <source>
        <dbReference type="Proteomes" id="UP000271098"/>
    </source>
</evidence>